<dbReference type="PANTHER" id="PTHR32308">
    <property type="entry name" value="LYASE BETA SUBUNIT, PUTATIVE (AFU_ORTHOLOGUE AFUA_4G13030)-RELATED"/>
    <property type="match status" value="1"/>
</dbReference>
<accession>A0A7K3MCQ6</accession>
<dbReference type="RefSeq" id="WP_162453826.1">
    <property type="nucleotide sequence ID" value="NZ_WLZY01000019.1"/>
</dbReference>
<gene>
    <name evidence="7" type="ORF">F7O44_28955</name>
</gene>
<evidence type="ECO:0000313" key="8">
    <source>
        <dbReference type="Proteomes" id="UP000460435"/>
    </source>
</evidence>
<dbReference type="InterPro" id="IPR015813">
    <property type="entry name" value="Pyrv/PenolPyrv_kinase-like_dom"/>
</dbReference>
<keyword evidence="2 5" id="KW-0479">Metal-binding</keyword>
<dbReference type="Pfam" id="PF03328">
    <property type="entry name" value="HpcH_HpaI"/>
    <property type="match status" value="1"/>
</dbReference>
<evidence type="ECO:0000256" key="2">
    <source>
        <dbReference type="ARBA" id="ARBA00022723"/>
    </source>
</evidence>
<feature type="binding site" evidence="4">
    <location>
        <position position="69"/>
    </location>
    <ligand>
        <name>substrate</name>
    </ligand>
</feature>
<keyword evidence="7" id="KW-0456">Lyase</keyword>
<evidence type="ECO:0000256" key="4">
    <source>
        <dbReference type="PIRSR" id="PIRSR015582-1"/>
    </source>
</evidence>
<evidence type="ECO:0000256" key="1">
    <source>
        <dbReference type="ARBA" id="ARBA00001946"/>
    </source>
</evidence>
<dbReference type="Gene3D" id="3.20.20.60">
    <property type="entry name" value="Phosphoenolpyruvate-binding domains"/>
    <property type="match status" value="1"/>
</dbReference>
<dbReference type="GO" id="GO:0006107">
    <property type="term" value="P:oxaloacetate metabolic process"/>
    <property type="evidence" value="ECO:0007669"/>
    <property type="project" value="TreeGrafter"/>
</dbReference>
<organism evidence="7 8">
    <name type="scientific">Phytoactinopolyspora mesophila</name>
    <dbReference type="NCBI Taxonomy" id="2650750"/>
    <lineage>
        <taxon>Bacteria</taxon>
        <taxon>Bacillati</taxon>
        <taxon>Actinomycetota</taxon>
        <taxon>Actinomycetes</taxon>
        <taxon>Jiangellales</taxon>
        <taxon>Jiangellaceae</taxon>
        <taxon>Phytoactinopolyspora</taxon>
    </lineage>
</organism>
<keyword evidence="3 5" id="KW-0460">Magnesium</keyword>
<feature type="domain" description="HpcH/HpaI aldolase/citrate lyase" evidence="6">
    <location>
        <begin position="12"/>
        <end position="215"/>
    </location>
</feature>
<dbReference type="GO" id="GO:0016829">
    <property type="term" value="F:lyase activity"/>
    <property type="evidence" value="ECO:0007669"/>
    <property type="project" value="UniProtKB-KW"/>
</dbReference>
<protein>
    <submittedName>
        <fullName evidence="7">CoA ester lyase</fullName>
    </submittedName>
</protein>
<dbReference type="AlphaFoldDB" id="A0A7K3MCQ6"/>
<name>A0A7K3MCQ6_9ACTN</name>
<dbReference type="GO" id="GO:0000287">
    <property type="term" value="F:magnesium ion binding"/>
    <property type="evidence" value="ECO:0007669"/>
    <property type="project" value="TreeGrafter"/>
</dbReference>
<dbReference type="Proteomes" id="UP000460435">
    <property type="component" value="Unassembled WGS sequence"/>
</dbReference>
<dbReference type="PIRSF" id="PIRSF015582">
    <property type="entry name" value="Cit_lyase_B"/>
    <property type="match status" value="1"/>
</dbReference>
<keyword evidence="8" id="KW-1185">Reference proteome</keyword>
<evidence type="ECO:0000313" key="7">
    <source>
        <dbReference type="EMBL" id="NDL61105.1"/>
    </source>
</evidence>
<evidence type="ECO:0000256" key="3">
    <source>
        <dbReference type="ARBA" id="ARBA00022842"/>
    </source>
</evidence>
<dbReference type="InterPro" id="IPR040442">
    <property type="entry name" value="Pyrv_kinase-like_dom_sf"/>
</dbReference>
<feature type="binding site" evidence="4">
    <location>
        <position position="121"/>
    </location>
    <ligand>
        <name>substrate</name>
    </ligand>
</feature>
<feature type="binding site" evidence="5">
    <location>
        <position position="147"/>
    </location>
    <ligand>
        <name>Mg(2+)</name>
        <dbReference type="ChEBI" id="CHEBI:18420"/>
    </ligand>
</feature>
<dbReference type="InterPro" id="IPR011206">
    <property type="entry name" value="Citrate_lyase_beta/mcl1/mcl2"/>
</dbReference>
<dbReference type="PANTHER" id="PTHR32308:SF10">
    <property type="entry name" value="CITRATE LYASE SUBUNIT BETA"/>
    <property type="match status" value="1"/>
</dbReference>
<evidence type="ECO:0000256" key="5">
    <source>
        <dbReference type="PIRSR" id="PIRSR015582-2"/>
    </source>
</evidence>
<proteinExistence type="predicted"/>
<evidence type="ECO:0000259" key="6">
    <source>
        <dbReference type="Pfam" id="PF03328"/>
    </source>
</evidence>
<dbReference type="EMBL" id="WLZY01000019">
    <property type="protein sequence ID" value="NDL61105.1"/>
    <property type="molecule type" value="Genomic_DNA"/>
</dbReference>
<dbReference type="SUPFAM" id="SSF51621">
    <property type="entry name" value="Phosphoenolpyruvate/pyruvate domain"/>
    <property type="match status" value="1"/>
</dbReference>
<comment type="caution">
    <text evidence="7">The sequence shown here is derived from an EMBL/GenBank/DDBJ whole genome shotgun (WGS) entry which is preliminary data.</text>
</comment>
<comment type="cofactor">
    <cofactor evidence="1">
        <name>Mg(2+)</name>
        <dbReference type="ChEBI" id="CHEBI:18420"/>
    </cofactor>
</comment>
<dbReference type="InterPro" id="IPR005000">
    <property type="entry name" value="Aldolase/citrate-lyase_domain"/>
</dbReference>
<sequence length="276" mass="29306">MTCMWDFIARARSLLFVPGDRPDRFEKAVASGADGVVLDIEDAVAPEKKAEARKHIRCWFAEGGVGIVRINAAGTPWHEDDVAALAGRPCSVMQPKITNSAQVADLMRRLPSGSTVLPLLETAEGILRAREICSEPGVTRAVFGNADLGRELGIDHADLSALSFARCQIVLASAASCIAPPIDGVMTALVEDKNLTIEAEHAASYGFTGKLCIHPRQVPIVNAVFTPSAAEIHWAQQVLAAAGDGSVGSFDNEVVGKPIVERARTLLSRAGGRSPY</sequence>
<reference evidence="7 8" key="1">
    <citation type="submission" date="2019-11" db="EMBL/GenBank/DDBJ databases">
        <authorList>
            <person name="Li X.-J."/>
            <person name="Feng X.-M."/>
        </authorList>
    </citation>
    <scope>NUCLEOTIDE SEQUENCE [LARGE SCALE GENOMIC DNA]</scope>
    <source>
        <strain evidence="7 8">XMNu-373</strain>
    </source>
</reference>
<feature type="binding site" evidence="5">
    <location>
        <position position="121"/>
    </location>
    <ligand>
        <name>Mg(2+)</name>
        <dbReference type="ChEBI" id="CHEBI:18420"/>
    </ligand>
</feature>